<evidence type="ECO:0000313" key="2">
    <source>
        <dbReference type="EMBL" id="KAL3747334.1"/>
    </source>
</evidence>
<feature type="region of interest" description="Disordered" evidence="1">
    <location>
        <begin position="42"/>
        <end position="66"/>
    </location>
</feature>
<protein>
    <submittedName>
        <fullName evidence="2">Uncharacterized protein</fullName>
    </submittedName>
</protein>
<dbReference type="Proteomes" id="UP001634007">
    <property type="component" value="Unassembled WGS sequence"/>
</dbReference>
<accession>A0ABD3L663</accession>
<dbReference type="EMBL" id="JBJKBG010000003">
    <property type="protein sequence ID" value="KAL3747334.1"/>
    <property type="molecule type" value="Genomic_DNA"/>
</dbReference>
<gene>
    <name evidence="2" type="ORF">ACJRO7_016162</name>
</gene>
<sequence length="111" mass="12466">MSEELVLPVNKGVACASGIVMSSLSSVKTNLTKDRQFDASYNGNKLRRYKNPDTRDREVEPRDRLENARTATAAPSLTYTKVIKTGNDLPLMKLDPKLGIEHKQNYALMIR</sequence>
<keyword evidence="3" id="KW-1185">Reference proteome</keyword>
<evidence type="ECO:0000313" key="3">
    <source>
        <dbReference type="Proteomes" id="UP001634007"/>
    </source>
</evidence>
<evidence type="ECO:0000256" key="1">
    <source>
        <dbReference type="SAM" id="MobiDB-lite"/>
    </source>
</evidence>
<comment type="caution">
    <text evidence="2">The sequence shown here is derived from an EMBL/GenBank/DDBJ whole genome shotgun (WGS) entry which is preliminary data.</text>
</comment>
<organism evidence="2 3">
    <name type="scientific">Eucalyptus globulus</name>
    <name type="common">Tasmanian blue gum</name>
    <dbReference type="NCBI Taxonomy" id="34317"/>
    <lineage>
        <taxon>Eukaryota</taxon>
        <taxon>Viridiplantae</taxon>
        <taxon>Streptophyta</taxon>
        <taxon>Embryophyta</taxon>
        <taxon>Tracheophyta</taxon>
        <taxon>Spermatophyta</taxon>
        <taxon>Magnoliopsida</taxon>
        <taxon>eudicotyledons</taxon>
        <taxon>Gunneridae</taxon>
        <taxon>Pentapetalae</taxon>
        <taxon>rosids</taxon>
        <taxon>malvids</taxon>
        <taxon>Myrtales</taxon>
        <taxon>Myrtaceae</taxon>
        <taxon>Myrtoideae</taxon>
        <taxon>Eucalypteae</taxon>
        <taxon>Eucalyptus</taxon>
    </lineage>
</organism>
<dbReference type="AlphaFoldDB" id="A0ABD3L663"/>
<name>A0ABD3L663_EUCGL</name>
<reference evidence="2 3" key="1">
    <citation type="submission" date="2024-11" db="EMBL/GenBank/DDBJ databases">
        <title>Chromosome-level genome assembly of Eucalyptus globulus Labill. provides insights into its genome evolution.</title>
        <authorList>
            <person name="Li X."/>
        </authorList>
    </citation>
    <scope>NUCLEOTIDE SEQUENCE [LARGE SCALE GENOMIC DNA]</scope>
    <source>
        <strain evidence="2">CL2024</strain>
        <tissue evidence="2">Fresh tender leaves</tissue>
    </source>
</reference>
<feature type="compositionally biased region" description="Basic and acidic residues" evidence="1">
    <location>
        <begin position="50"/>
        <end position="66"/>
    </location>
</feature>
<proteinExistence type="predicted"/>